<protein>
    <submittedName>
        <fullName evidence="2">CHAT domain-containing protein</fullName>
    </submittedName>
</protein>
<evidence type="ECO:0000259" key="1">
    <source>
        <dbReference type="Pfam" id="PF12770"/>
    </source>
</evidence>
<reference evidence="3" key="1">
    <citation type="journal article" date="2019" name="Int. J. Syst. Evol. Microbiol.">
        <title>The Global Catalogue of Microorganisms (GCM) 10K type strain sequencing project: providing services to taxonomists for standard genome sequencing and annotation.</title>
        <authorList>
            <consortium name="The Broad Institute Genomics Platform"/>
            <consortium name="The Broad Institute Genome Sequencing Center for Infectious Disease"/>
            <person name="Wu L."/>
            <person name="Ma J."/>
        </authorList>
    </citation>
    <scope>NUCLEOTIDE SEQUENCE [LARGE SCALE GENOMIC DNA]</scope>
    <source>
        <strain evidence="3">CGMCC 4.7152</strain>
    </source>
</reference>
<dbReference type="PANTHER" id="PTHR10098">
    <property type="entry name" value="RAPSYN-RELATED"/>
    <property type="match status" value="1"/>
</dbReference>
<gene>
    <name evidence="2" type="ORF">ACFPIJ_18760</name>
</gene>
<dbReference type="EMBL" id="JBHSIU010000019">
    <property type="protein sequence ID" value="MFC4999869.1"/>
    <property type="molecule type" value="Genomic_DNA"/>
</dbReference>
<dbReference type="Pfam" id="PF12770">
    <property type="entry name" value="CHAT"/>
    <property type="match status" value="1"/>
</dbReference>
<evidence type="ECO:0000313" key="3">
    <source>
        <dbReference type="Proteomes" id="UP001595912"/>
    </source>
</evidence>
<dbReference type="RefSeq" id="WP_380116421.1">
    <property type="nucleotide sequence ID" value="NZ_JBHSIU010000019.1"/>
</dbReference>
<evidence type="ECO:0000313" key="2">
    <source>
        <dbReference type="EMBL" id="MFC4999869.1"/>
    </source>
</evidence>
<proteinExistence type="predicted"/>
<keyword evidence="3" id="KW-1185">Reference proteome</keyword>
<sequence>MSSTADELAQRLLPIVMADPGKAKVLADAALRDALRTGDRASQAVALRTLGLAARARQDAADAARHLRASIAVARRHRLTQYEAEARMSHALILDDLGRPTAALREIDRAMADLQGQRRARATMQRALILRRLGFDQEAMELYRGALRAFRQSGDEVWEARTLTNRGVLHGFRGNLRLAEADLRAAQTLYNRLGMATAAAQVEHNLGFVAAQAGDVPTALSRYDRAHDRLWNTGVDAVSLLDRADLLLSVRLLPEADTAIRAAIAACTDGHLDSVLGQAHLMMARLAAAQSDATESRAAAAAARKVFTRQKRGVWIARARVAELAAVVASGRAHRGTLRDLRTAGQALVAAGWPQPGWEALLDAAQLAVDLGECGTAAELLDEAAAASKYGPAPLRVRWWHVRARLELARGTDAAAARAAARAATVGLRIADEYRASLGATELRVRGSVEAAALAGLRLRLALDHGGPREALTWAQRCRSAALSLPPTHPSSDPVVARHLSELRRITGELAAAPAGPQRAGRLLRRQRSLEAEIRRRSWRVPGSGPTARTDVPFADLVAALDGRVLLELLAIDGVLHALVVSRTGGSAGSGTAGGYRVTHRVVGPIAPVTTELEHLRIALSGQILGHGGTSAGRVARGVETLDRLLLDPVADLIGADLVGDNGPLVLVPTGALHAMPWTMLPRLRGRSMTVAPSAAIWWRVATQPRTAGRMVLVGAPSAAQAAAEVEQIAADQLAAGITGPTVLAGERARVAPALAALDGAAIGHIASHGEFRVDNPLFSFLMLADGPLTVYDLSVLRRPPALLVLSGCDTGLAEVHPGDELMGLVSALLNMGTATVVASTGPVDDGATRLLMRDLYAHLAEGHPPATALALAQSTAQSTAQSDLALRASTDSFVCFGAG</sequence>
<feature type="domain" description="CHAT" evidence="1">
    <location>
        <begin position="640"/>
        <end position="882"/>
    </location>
</feature>
<dbReference type="SUPFAM" id="SSF48452">
    <property type="entry name" value="TPR-like"/>
    <property type="match status" value="2"/>
</dbReference>
<accession>A0ABV9VUQ9</accession>
<organism evidence="2 3">
    <name type="scientific">Dactylosporangium cerinum</name>
    <dbReference type="NCBI Taxonomy" id="1434730"/>
    <lineage>
        <taxon>Bacteria</taxon>
        <taxon>Bacillati</taxon>
        <taxon>Actinomycetota</taxon>
        <taxon>Actinomycetes</taxon>
        <taxon>Micromonosporales</taxon>
        <taxon>Micromonosporaceae</taxon>
        <taxon>Dactylosporangium</taxon>
    </lineage>
</organism>
<dbReference type="InterPro" id="IPR011990">
    <property type="entry name" value="TPR-like_helical_dom_sf"/>
</dbReference>
<name>A0ABV9VUQ9_9ACTN</name>
<comment type="caution">
    <text evidence="2">The sequence shown here is derived from an EMBL/GenBank/DDBJ whole genome shotgun (WGS) entry which is preliminary data.</text>
</comment>
<dbReference type="PANTHER" id="PTHR10098:SF108">
    <property type="entry name" value="TETRATRICOPEPTIDE REPEAT PROTEIN 28"/>
    <property type="match status" value="1"/>
</dbReference>
<dbReference type="Gene3D" id="1.25.40.10">
    <property type="entry name" value="Tetratricopeptide repeat domain"/>
    <property type="match status" value="2"/>
</dbReference>
<dbReference type="SMART" id="SM00028">
    <property type="entry name" value="TPR"/>
    <property type="match status" value="3"/>
</dbReference>
<dbReference type="Proteomes" id="UP001595912">
    <property type="component" value="Unassembled WGS sequence"/>
</dbReference>
<dbReference type="InterPro" id="IPR024983">
    <property type="entry name" value="CHAT_dom"/>
</dbReference>
<dbReference type="InterPro" id="IPR019734">
    <property type="entry name" value="TPR_rpt"/>
</dbReference>